<sequence length="278" mass="28211">MSFYVTELTSSQTIDFSYNVFLVDATAGSITMTVPAPPSDGIKFFVKRIDAVQTNSLTILTPGALINGQSSITLSEKANLLVASYSGNWFTVFGSMQYVQGGNIPFSSGQPISLADNGSGSVGIPVFVAFGNSTAGVTNLGSTIDLTGGSGGVAANMAFSSPRIGTITSMTAFFTVTTPLTLPSDGTYVITAALYTSPGPIPNNSFVAISPSVSITLPTISSSLLSIPVGTYVSGSTTNLMVPVSLGDRILLVLSATATGGAQGVQINGFVSAGLSIA</sequence>
<organism evidence="1">
    <name type="scientific">Terrestrivirus sp</name>
    <dbReference type="NCBI Taxonomy" id="2487775"/>
    <lineage>
        <taxon>Viruses</taxon>
        <taxon>Varidnaviria</taxon>
        <taxon>Bamfordvirae</taxon>
        <taxon>Nucleocytoviricota</taxon>
        <taxon>Megaviricetes</taxon>
        <taxon>Imitervirales</taxon>
        <taxon>Mimiviridae</taxon>
        <taxon>Klosneuvirinae</taxon>
    </lineage>
</organism>
<dbReference type="NCBIfam" id="TIGR03721">
    <property type="entry name" value="exospore_TM"/>
    <property type="match status" value="1"/>
</dbReference>
<evidence type="ECO:0008006" key="2">
    <source>
        <dbReference type="Google" id="ProtNLM"/>
    </source>
</evidence>
<evidence type="ECO:0000313" key="1">
    <source>
        <dbReference type="EMBL" id="AYV76701.1"/>
    </source>
</evidence>
<protein>
    <recommendedName>
        <fullName evidence="2">BclB C-terminal domain-containing protein</fullName>
    </recommendedName>
</protein>
<dbReference type="InterPro" id="IPR021210">
    <property type="entry name" value="Exosporium_BclB"/>
</dbReference>
<dbReference type="EMBL" id="MK071990">
    <property type="protein sequence ID" value="AYV76701.1"/>
    <property type="molecule type" value="Genomic_DNA"/>
</dbReference>
<accession>A0A3G4ZRS9</accession>
<proteinExistence type="predicted"/>
<reference evidence="1" key="1">
    <citation type="submission" date="2018-10" db="EMBL/GenBank/DDBJ databases">
        <title>Hidden diversity of soil giant viruses.</title>
        <authorList>
            <person name="Schulz F."/>
            <person name="Alteio L."/>
            <person name="Goudeau D."/>
            <person name="Ryan E.M."/>
            <person name="Malmstrom R.R."/>
            <person name="Blanchard J."/>
            <person name="Woyke T."/>
        </authorList>
    </citation>
    <scope>NUCLEOTIDE SEQUENCE</scope>
    <source>
        <strain evidence="1">TEV1</strain>
    </source>
</reference>
<gene>
    <name evidence="1" type="ORF">Terrestrivirus12_4</name>
</gene>
<name>A0A3G4ZRS9_9VIRU</name>